<evidence type="ECO:0000313" key="3">
    <source>
        <dbReference type="EMBL" id="MFD0976992.1"/>
    </source>
</evidence>
<feature type="domain" description="DUF6705" evidence="2">
    <location>
        <begin position="1"/>
        <end position="77"/>
    </location>
</feature>
<keyword evidence="1" id="KW-0732">Signal</keyword>
<accession>A0ABW3IFV3</accession>
<evidence type="ECO:0000259" key="2">
    <source>
        <dbReference type="Pfam" id="PF20448"/>
    </source>
</evidence>
<evidence type="ECO:0000256" key="1">
    <source>
        <dbReference type="SAM" id="SignalP"/>
    </source>
</evidence>
<comment type="caution">
    <text evidence="3">The sequence shown here is derived from an EMBL/GenBank/DDBJ whole genome shotgun (WGS) entry which is preliminary data.</text>
</comment>
<dbReference type="Pfam" id="PF20448">
    <property type="entry name" value="DUF6705"/>
    <property type="match status" value="1"/>
</dbReference>
<dbReference type="EMBL" id="JBHTJP010000035">
    <property type="protein sequence ID" value="MFD0976992.1"/>
    <property type="molecule type" value="Genomic_DNA"/>
</dbReference>
<proteinExistence type="predicted"/>
<evidence type="ECO:0000313" key="4">
    <source>
        <dbReference type="Proteomes" id="UP001597100"/>
    </source>
</evidence>
<dbReference type="RefSeq" id="WP_380738897.1">
    <property type="nucleotide sequence ID" value="NZ_JBHTJP010000035.1"/>
</dbReference>
<dbReference type="Proteomes" id="UP001597100">
    <property type="component" value="Unassembled WGS sequence"/>
</dbReference>
<protein>
    <submittedName>
        <fullName evidence="3">DUF6705 family protein</fullName>
    </submittedName>
</protein>
<gene>
    <name evidence="3" type="ORF">ACFQ1G_09325</name>
</gene>
<dbReference type="InterPro" id="IPR046551">
    <property type="entry name" value="DUF6705"/>
</dbReference>
<dbReference type="PROSITE" id="PS51257">
    <property type="entry name" value="PROKAR_LIPOPROTEIN"/>
    <property type="match status" value="1"/>
</dbReference>
<feature type="chain" id="PRO_5047305048" evidence="1">
    <location>
        <begin position="20"/>
        <end position="143"/>
    </location>
</feature>
<sequence>MKKITFLLLLAIAFISCTADDKLKIDSSEIVGVWNWTSTDGGMAFNIHETPQSTGNEYQLILNSNYSYSLLENGNTISSGTFELSMRESQLFNRTSKFITFSGDIEEADNLVLNGMITRTDQETLTIANDFPDGIGSTFSKIE</sequence>
<name>A0ABW3IFV3_9FLAO</name>
<organism evidence="3 4">
    <name type="scientific">Salinimicrobium gaetbulicola</name>
    <dbReference type="NCBI Taxonomy" id="999702"/>
    <lineage>
        <taxon>Bacteria</taxon>
        <taxon>Pseudomonadati</taxon>
        <taxon>Bacteroidota</taxon>
        <taxon>Flavobacteriia</taxon>
        <taxon>Flavobacteriales</taxon>
        <taxon>Flavobacteriaceae</taxon>
        <taxon>Salinimicrobium</taxon>
    </lineage>
</organism>
<feature type="signal peptide" evidence="1">
    <location>
        <begin position="1"/>
        <end position="19"/>
    </location>
</feature>
<reference evidence="4" key="1">
    <citation type="journal article" date="2019" name="Int. J. Syst. Evol. Microbiol.">
        <title>The Global Catalogue of Microorganisms (GCM) 10K type strain sequencing project: providing services to taxonomists for standard genome sequencing and annotation.</title>
        <authorList>
            <consortium name="The Broad Institute Genomics Platform"/>
            <consortium name="The Broad Institute Genome Sequencing Center for Infectious Disease"/>
            <person name="Wu L."/>
            <person name="Ma J."/>
        </authorList>
    </citation>
    <scope>NUCLEOTIDE SEQUENCE [LARGE SCALE GENOMIC DNA]</scope>
    <source>
        <strain evidence="4">CCUG 60898</strain>
    </source>
</reference>
<keyword evidence="4" id="KW-1185">Reference proteome</keyword>